<keyword evidence="3" id="KW-1185">Reference proteome</keyword>
<name>Q1MHF2_RHIJ3</name>
<dbReference type="EnsemblBacteria" id="CAK07612">
    <property type="protein sequence ID" value="CAK07612"/>
    <property type="gene ID" value="RL2119"/>
</dbReference>
<reference evidence="2 3" key="1">
    <citation type="journal article" date="2006" name="Genome Biol.">
        <title>The genome of Rhizobium leguminosarum has recognizable core and accessory components.</title>
        <authorList>
            <person name="Young J.W."/>
            <person name="Crossman L.C."/>
            <person name="Johnston A.W.B."/>
            <person name="Thomson N.R."/>
            <person name="Ghazoui Z.F."/>
            <person name="Hull K.H."/>
            <person name="Wexler M."/>
            <person name="Curson A.R.J."/>
            <person name="Todd J.D."/>
            <person name="Poole P.S."/>
            <person name="Mauchline T.H."/>
            <person name="East A.K."/>
            <person name="Quail M.A."/>
            <person name="Churcher C."/>
            <person name="Arrowsmith C."/>
            <person name="Cherevach A."/>
            <person name="Chillingworth T."/>
            <person name="Clarke K."/>
            <person name="Cronin A."/>
            <person name="Davis P."/>
            <person name="Fraser A."/>
            <person name="Hance Z."/>
            <person name="Hauser H."/>
            <person name="Jagels K."/>
            <person name="Moule S."/>
            <person name="Mungall K."/>
            <person name="Norbertczak H."/>
            <person name="Rabbinowitsch E."/>
            <person name="Sanders M."/>
            <person name="Simmonds M."/>
            <person name="Whitehead S."/>
            <person name="Parkhill J."/>
        </authorList>
    </citation>
    <scope>NUCLEOTIDE SEQUENCE [LARGE SCALE GENOMIC DNA]</scope>
    <source>
        <strain evidence="3">DSM 114642 / LMG 32736 / 3841</strain>
    </source>
</reference>
<feature type="region of interest" description="Disordered" evidence="1">
    <location>
        <begin position="167"/>
        <end position="195"/>
    </location>
</feature>
<evidence type="ECO:0000313" key="3">
    <source>
        <dbReference type="Proteomes" id="UP000006575"/>
    </source>
</evidence>
<dbReference type="KEGG" id="rle:RL2119"/>
<evidence type="ECO:0000313" key="2">
    <source>
        <dbReference type="EMBL" id="CAK07612.1"/>
    </source>
</evidence>
<sequence>MIKAALMSSTKNALDSSVKKNKMGTSMRQLIFPFLSGGFGMPTILYRHNQNISPSDVMKIAIYAEHVGRQCYDVFAEDGSSSRSEGLSRRAQAVSDSLDFGNEPYLSPETTKKVLDLHNMVSGMCFDRFGERGHMGKTMDLLGMVQDVDDVLDKLVIYHFSPNELEEAEAESAHESQFYPTDDITGDDMGSHPRV</sequence>
<dbReference type="AlphaFoldDB" id="Q1MHF2"/>
<evidence type="ECO:0000256" key="1">
    <source>
        <dbReference type="SAM" id="MobiDB-lite"/>
    </source>
</evidence>
<organism evidence="2 3">
    <name type="scientific">Rhizobium johnstonii (strain DSM 114642 / LMG 32736 / 3841)</name>
    <name type="common">Rhizobium leguminosarum bv. viciae</name>
    <dbReference type="NCBI Taxonomy" id="216596"/>
    <lineage>
        <taxon>Bacteria</taxon>
        <taxon>Pseudomonadati</taxon>
        <taxon>Pseudomonadota</taxon>
        <taxon>Alphaproteobacteria</taxon>
        <taxon>Hyphomicrobiales</taxon>
        <taxon>Rhizobiaceae</taxon>
        <taxon>Rhizobium/Agrobacterium group</taxon>
        <taxon>Rhizobium</taxon>
        <taxon>Rhizobium johnstonii</taxon>
    </lineage>
</organism>
<dbReference type="eggNOG" id="ENOG5031AIX">
    <property type="taxonomic scope" value="Bacteria"/>
</dbReference>
<dbReference type="Proteomes" id="UP000006575">
    <property type="component" value="Chromosome"/>
</dbReference>
<dbReference type="EMBL" id="AM236080">
    <property type="protein sequence ID" value="CAK07612.1"/>
    <property type="molecule type" value="Genomic_DNA"/>
</dbReference>
<protein>
    <submittedName>
        <fullName evidence="2">Uncharacterized protein</fullName>
    </submittedName>
</protein>
<gene>
    <name evidence="2" type="ordered locus">RL2119</name>
</gene>
<accession>Q1MHF2</accession>
<proteinExistence type="predicted"/>
<dbReference type="HOGENOM" id="CLU_120474_0_0_5"/>